<sequence length="63" mass="6536">MGDQNICKIGVDIGREVGDHEAGSSETGANVVTVDVSAREHIDEEPQLAGNVSSSSHGPDFDV</sequence>
<protein>
    <submittedName>
        <fullName evidence="2">Uncharacterized protein</fullName>
    </submittedName>
</protein>
<dbReference type="Proteomes" id="UP000283269">
    <property type="component" value="Unassembled WGS sequence"/>
</dbReference>
<evidence type="ECO:0000256" key="1">
    <source>
        <dbReference type="SAM" id="MobiDB-lite"/>
    </source>
</evidence>
<dbReference type="AlphaFoldDB" id="A0A409XDX0"/>
<dbReference type="EMBL" id="NHYD01001970">
    <property type="protein sequence ID" value="PPQ88983.1"/>
    <property type="molecule type" value="Genomic_DNA"/>
</dbReference>
<gene>
    <name evidence="2" type="ORF">CVT25_005082</name>
</gene>
<keyword evidence="3" id="KW-1185">Reference proteome</keyword>
<comment type="caution">
    <text evidence="2">The sequence shown here is derived from an EMBL/GenBank/DDBJ whole genome shotgun (WGS) entry which is preliminary data.</text>
</comment>
<evidence type="ECO:0000313" key="3">
    <source>
        <dbReference type="Proteomes" id="UP000283269"/>
    </source>
</evidence>
<name>A0A409XDX0_PSICY</name>
<organism evidence="2 3">
    <name type="scientific">Psilocybe cyanescens</name>
    <dbReference type="NCBI Taxonomy" id="93625"/>
    <lineage>
        <taxon>Eukaryota</taxon>
        <taxon>Fungi</taxon>
        <taxon>Dikarya</taxon>
        <taxon>Basidiomycota</taxon>
        <taxon>Agaricomycotina</taxon>
        <taxon>Agaricomycetes</taxon>
        <taxon>Agaricomycetidae</taxon>
        <taxon>Agaricales</taxon>
        <taxon>Agaricineae</taxon>
        <taxon>Strophariaceae</taxon>
        <taxon>Psilocybe</taxon>
    </lineage>
</organism>
<evidence type="ECO:0000313" key="2">
    <source>
        <dbReference type="EMBL" id="PPQ88983.1"/>
    </source>
</evidence>
<reference evidence="2 3" key="1">
    <citation type="journal article" date="2018" name="Evol. Lett.">
        <title>Horizontal gene cluster transfer increased hallucinogenic mushroom diversity.</title>
        <authorList>
            <person name="Reynolds H.T."/>
            <person name="Vijayakumar V."/>
            <person name="Gluck-Thaler E."/>
            <person name="Korotkin H.B."/>
            <person name="Matheny P.B."/>
            <person name="Slot J.C."/>
        </authorList>
    </citation>
    <scope>NUCLEOTIDE SEQUENCE [LARGE SCALE GENOMIC DNA]</scope>
    <source>
        <strain evidence="2 3">2631</strain>
    </source>
</reference>
<feature type="region of interest" description="Disordered" evidence="1">
    <location>
        <begin position="39"/>
        <end position="63"/>
    </location>
</feature>
<dbReference type="InParanoid" id="A0A409XDX0"/>
<accession>A0A409XDX0</accession>
<proteinExistence type="predicted"/>